<feature type="region of interest" description="Disordered" evidence="2">
    <location>
        <begin position="1"/>
        <end position="20"/>
    </location>
</feature>
<dbReference type="InterPro" id="IPR012677">
    <property type="entry name" value="Nucleotide-bd_a/b_plait_sf"/>
</dbReference>
<protein>
    <recommendedName>
        <fullName evidence="3">RRM domain-containing protein</fullName>
    </recommendedName>
</protein>
<feature type="domain" description="RRM" evidence="3">
    <location>
        <begin position="699"/>
        <end position="781"/>
    </location>
</feature>
<keyword evidence="1" id="KW-0694">RNA-binding</keyword>
<gene>
    <name evidence="4" type="ORF">C2E21_0307</name>
</gene>
<organism evidence="4 5">
    <name type="scientific">Chlorella sorokiniana</name>
    <name type="common">Freshwater green alga</name>
    <dbReference type="NCBI Taxonomy" id="3076"/>
    <lineage>
        <taxon>Eukaryota</taxon>
        <taxon>Viridiplantae</taxon>
        <taxon>Chlorophyta</taxon>
        <taxon>core chlorophytes</taxon>
        <taxon>Trebouxiophyceae</taxon>
        <taxon>Chlorellales</taxon>
        <taxon>Chlorellaceae</taxon>
        <taxon>Chlorella clade</taxon>
        <taxon>Chlorella</taxon>
    </lineage>
</organism>
<sequence>MDGSMKFQEGARVEVSGDPEDPGFAGSWWTAVVVRQQRRGRGAAQVTVRYDELLEDDGVTKAEETVRASRVRPACADDSCTKPLADRLPGDPVDCWHDDGWWEGYVHQVFDDHITVFFPASNEEYTDICAPAQPLNPAAHRVRTGRDWNTEQSVWVARPCKAFEGSGNFRSGAAAAAAAAPHAQPEAAVARASVEVASVPLDVGDRHGGYAVLRFASAGDAQREYDKLHSLCIRTPTCPIPRPLVIRRPRVREGYAWGLEARLPGHFPLDFQANQHFVQPNSLEYDLAIEWRQALGQLAVAKQELCMEQLPDEASGPGDGAVAGEGAVSSSSCVWLSGVLASASEEQLMEAFAQFGFPQKAHLVRDPVTGKPSSHAVLWMESNQRARDLVKNLREMVYTLNGTPRAVGASLAVPGSPRGSQSTYDRALRCVFGADDSQLAGSVQFVVVKDEELLELPPDKQQLAKLPTAERAEVEARRAAIALRRLLRSHRKEQDELAAEKRERLRVLDVQQRQHFADEKLKLGRLAVIQHQQIGPSLFLMDHLLERHGIQGVRVYRNKESSKLMRLHSLCIRTPTCPIPRPLVIRRPRVREGYAWGLEARLPGHFPLDFQANQHFVQPNSLEYDLAIEWRQALGQLAVAKQELCMEQATELAGQMAGYLQTMGQPHPIVVPSRLQLPDEASGPGDGAVAGEGAVSSSSCVWLSGVLASASEEQLMEAFAQFGFPQKAHLVRDPVTGKPSSHAVLWMESNQRARDLVKNLREMVYTLNGTPRAVGASLAVPGSPRGSQSTYDRALRCVFGADDSQLAGSVQFVVVKDEELLELPPDKQQLAKLPTAERAEVEARRAAIALRRLLRSHRKEQDELAAEKRERLRVLDVQQRQHFADEKLKLGRLAVIQHQQIGPSLFLMDHLLERHGIQGVRVYRNKESSKLMRYAEEQQRAKQRAAAEQQRAAQQRGRQHTTARRELHKAKH</sequence>
<dbReference type="PANTHER" id="PTHR31917:SF147">
    <property type="entry name" value="AGENET DOMAIN-CONTAINING PROTEIN"/>
    <property type="match status" value="1"/>
</dbReference>
<dbReference type="CDD" id="cd20405">
    <property type="entry name" value="Tudor_Agenet_AtDUF_rpt1_3"/>
    <property type="match status" value="1"/>
</dbReference>
<dbReference type="EMBL" id="LHPG02000001">
    <property type="protein sequence ID" value="PRW61224.1"/>
    <property type="molecule type" value="Genomic_DNA"/>
</dbReference>
<dbReference type="AlphaFoldDB" id="A0A2P6U4I1"/>
<dbReference type="PANTHER" id="PTHR31917">
    <property type="entry name" value="AGENET DOMAIN-CONTAINING PROTEIN-RELATED"/>
    <property type="match status" value="1"/>
</dbReference>
<feature type="domain" description="RRM" evidence="3">
    <location>
        <begin position="332"/>
        <end position="414"/>
    </location>
</feature>
<dbReference type="InterPro" id="IPR014002">
    <property type="entry name" value="Agenet_dom_plant"/>
</dbReference>
<comment type="caution">
    <text evidence="4">The sequence shown here is derived from an EMBL/GenBank/DDBJ whole genome shotgun (WGS) entry which is preliminary data.</text>
</comment>
<dbReference type="Proteomes" id="UP000239899">
    <property type="component" value="Unassembled WGS sequence"/>
</dbReference>
<dbReference type="InterPro" id="IPR035979">
    <property type="entry name" value="RBD_domain_sf"/>
</dbReference>
<dbReference type="OrthoDB" id="515943at2759"/>
<dbReference type="SMART" id="SM00360">
    <property type="entry name" value="RRM"/>
    <property type="match status" value="2"/>
</dbReference>
<dbReference type="PROSITE" id="PS50102">
    <property type="entry name" value="RRM"/>
    <property type="match status" value="2"/>
</dbReference>
<evidence type="ECO:0000256" key="1">
    <source>
        <dbReference type="PROSITE-ProRule" id="PRU00176"/>
    </source>
</evidence>
<proteinExistence type="predicted"/>
<dbReference type="GO" id="GO:0003723">
    <property type="term" value="F:RNA binding"/>
    <property type="evidence" value="ECO:0007669"/>
    <property type="project" value="UniProtKB-UniRule"/>
</dbReference>
<dbReference type="CDD" id="cd20403">
    <property type="entry name" value="Tudor_Agenet_FMRP-like_rpt2"/>
    <property type="match status" value="1"/>
</dbReference>
<dbReference type="SUPFAM" id="SSF54928">
    <property type="entry name" value="RNA-binding domain, RBD"/>
    <property type="match status" value="2"/>
</dbReference>
<evidence type="ECO:0000313" key="4">
    <source>
        <dbReference type="EMBL" id="PRW61224.1"/>
    </source>
</evidence>
<dbReference type="SMART" id="SM00743">
    <property type="entry name" value="Agenet"/>
    <property type="match status" value="2"/>
</dbReference>
<feature type="compositionally biased region" description="Low complexity" evidence="2">
    <location>
        <begin position="944"/>
        <end position="956"/>
    </location>
</feature>
<accession>A0A2P6U4I1</accession>
<name>A0A2P6U4I1_CHLSO</name>
<dbReference type="Pfam" id="PF05641">
    <property type="entry name" value="Agenet"/>
    <property type="match status" value="1"/>
</dbReference>
<keyword evidence="5" id="KW-1185">Reference proteome</keyword>
<evidence type="ECO:0000256" key="2">
    <source>
        <dbReference type="SAM" id="MobiDB-lite"/>
    </source>
</evidence>
<dbReference type="Gene3D" id="3.30.70.330">
    <property type="match status" value="2"/>
</dbReference>
<evidence type="ECO:0000259" key="3">
    <source>
        <dbReference type="PROSITE" id="PS50102"/>
    </source>
</evidence>
<dbReference type="InterPro" id="IPR000504">
    <property type="entry name" value="RRM_dom"/>
</dbReference>
<feature type="compositionally biased region" description="Basic residues" evidence="2">
    <location>
        <begin position="957"/>
        <end position="972"/>
    </location>
</feature>
<reference evidence="4 5" key="1">
    <citation type="journal article" date="2018" name="Plant J.">
        <title>Genome sequences of Chlorella sorokiniana UTEX 1602 and Micractinium conductrix SAG 241.80: implications to maltose excretion by a green alga.</title>
        <authorList>
            <person name="Arriola M.B."/>
            <person name="Velmurugan N."/>
            <person name="Zhang Y."/>
            <person name="Plunkett M.H."/>
            <person name="Hondzo H."/>
            <person name="Barney B.M."/>
        </authorList>
    </citation>
    <scope>NUCLEOTIDE SEQUENCE [LARGE SCALE GENOMIC DNA]</scope>
    <source>
        <strain evidence="5">UTEX 1602</strain>
    </source>
</reference>
<feature type="region of interest" description="Disordered" evidence="2">
    <location>
        <begin position="936"/>
        <end position="972"/>
    </location>
</feature>
<dbReference type="InterPro" id="IPR008395">
    <property type="entry name" value="Agenet-like_dom"/>
</dbReference>
<evidence type="ECO:0000313" key="5">
    <source>
        <dbReference type="Proteomes" id="UP000239899"/>
    </source>
</evidence>